<reference evidence="1 2" key="1">
    <citation type="journal article" date="2014" name="BMC Genomics">
        <title>Comparative genomics of the major fungal agents of human and animal Sporotrichosis: Sporothrix schenckii and Sporothrix brasiliensis.</title>
        <authorList>
            <person name="Teixeira M.M."/>
            <person name="de Almeida L.G."/>
            <person name="Kubitschek-Barreira P."/>
            <person name="Alves F.L."/>
            <person name="Kioshima E.S."/>
            <person name="Abadio A.K."/>
            <person name="Fernandes L."/>
            <person name="Derengowski L.S."/>
            <person name="Ferreira K.S."/>
            <person name="Souza R.C."/>
            <person name="Ruiz J.C."/>
            <person name="de Andrade N.C."/>
            <person name="Paes H.C."/>
            <person name="Nicola A.M."/>
            <person name="Albuquerque P."/>
            <person name="Gerber A.L."/>
            <person name="Martins V.P."/>
            <person name="Peconick L.D."/>
            <person name="Neto A.V."/>
            <person name="Chaucanez C.B."/>
            <person name="Silva P.A."/>
            <person name="Cunha O.L."/>
            <person name="de Oliveira F.F."/>
            <person name="dos Santos T.C."/>
            <person name="Barros A.L."/>
            <person name="Soares M.A."/>
            <person name="de Oliveira L.M."/>
            <person name="Marini M.M."/>
            <person name="Villalobos-Duno H."/>
            <person name="Cunha M.M."/>
            <person name="de Hoog S."/>
            <person name="da Silveira J.F."/>
            <person name="Henrissat B."/>
            <person name="Nino-Vega G.A."/>
            <person name="Cisalpino P.S."/>
            <person name="Mora-Montes H.M."/>
            <person name="Almeida S.R."/>
            <person name="Stajich J.E."/>
            <person name="Lopes-Bezerra L.M."/>
            <person name="Vasconcelos A.T."/>
            <person name="Felipe M.S."/>
        </authorList>
    </citation>
    <scope>NUCLEOTIDE SEQUENCE [LARGE SCALE GENOMIC DNA]</scope>
    <source>
        <strain evidence="1 2">1099-18</strain>
    </source>
</reference>
<dbReference type="Proteomes" id="UP000033710">
    <property type="component" value="Unassembled WGS sequence"/>
</dbReference>
<sequence>MAATRKTQRHIQREDAAAGLQDLAGDRFPSARLGRRDTYDTWAVISDATLVYGGRDDFYGVELVSRMLHTGGDWQHEVETLFNLLYEYFDVVADSHCGTHVHVSPGYMGNRKQDWTPNQVRHILKSLCLFDTQITMMLPIERRRSTYCTSFLSGSNAAQDLPPYQAQILQTGRYDGLFGFIDGLATVEAVAAVFESRWYYANLQSLVTKKRTIEFRCPPGSANAADATHWILWVLSFVYGALEKGRYGYGVMTRSRMSYTHTSSSSERATGPCQLLRSAVPSSSTGTWRTTERDRA</sequence>
<dbReference type="PANTHER" id="PTHR36847:SF1">
    <property type="entry name" value="AMIDOLIGASE ENZYME"/>
    <property type="match status" value="1"/>
</dbReference>
<proteinExistence type="predicted"/>
<dbReference type="InterPro" id="IPR022025">
    <property type="entry name" value="Amidoligase_2"/>
</dbReference>
<name>A0A0F2MCY8_SPOSC</name>
<dbReference type="Pfam" id="PF12224">
    <property type="entry name" value="Amidoligase_2"/>
    <property type="match status" value="1"/>
</dbReference>
<comment type="caution">
    <text evidence="1">The sequence shown here is derived from an EMBL/GenBank/DDBJ whole genome shotgun (WGS) entry which is preliminary data.</text>
</comment>
<reference evidence="1 2" key="2">
    <citation type="journal article" date="2015" name="Eukaryot. Cell">
        <title>Asexual propagation of a virulent clone complex in a human and feline outbreak of sporotrichosis.</title>
        <authorList>
            <person name="Teixeira Mde M."/>
            <person name="Rodrigues A.M."/>
            <person name="Tsui C.K."/>
            <person name="de Almeida L.G."/>
            <person name="Van Diepeningen A.D."/>
            <person name="van den Ende B.G."/>
            <person name="Fernandes G.F."/>
            <person name="Kano R."/>
            <person name="Hamelin R.C."/>
            <person name="Lopes-Bezerra L.M."/>
            <person name="Vasconcelos A.T."/>
            <person name="de Hoog S."/>
            <person name="de Camargo Z.P."/>
            <person name="Felipe M.S."/>
        </authorList>
    </citation>
    <scope>NUCLEOTIDE SEQUENCE [LARGE SCALE GENOMIC DNA]</scope>
    <source>
        <strain evidence="1 2">1099-18</strain>
    </source>
</reference>
<gene>
    <name evidence="1" type="ORF">SPSK_01855</name>
</gene>
<dbReference type="EMBL" id="AXCR01000005">
    <property type="protein sequence ID" value="KJR87507.1"/>
    <property type="molecule type" value="Genomic_DNA"/>
</dbReference>
<dbReference type="KEGG" id="ssck:SPSK_01855"/>
<dbReference type="VEuPathDB" id="FungiDB:SPSK_01855"/>
<accession>A0A0F2MCY8</accession>
<dbReference type="OrthoDB" id="5153587at2759"/>
<evidence type="ECO:0000313" key="1">
    <source>
        <dbReference type="EMBL" id="KJR87507.1"/>
    </source>
</evidence>
<dbReference type="RefSeq" id="XP_016590183.1">
    <property type="nucleotide sequence ID" value="XM_016728754.1"/>
</dbReference>
<protein>
    <recommendedName>
        <fullName evidence="3">Amidoligase enzyme</fullName>
    </recommendedName>
</protein>
<dbReference type="AlphaFoldDB" id="A0A0F2MCY8"/>
<evidence type="ECO:0008006" key="3">
    <source>
        <dbReference type="Google" id="ProtNLM"/>
    </source>
</evidence>
<organism evidence="1 2">
    <name type="scientific">Sporothrix schenckii 1099-18</name>
    <dbReference type="NCBI Taxonomy" id="1397361"/>
    <lineage>
        <taxon>Eukaryota</taxon>
        <taxon>Fungi</taxon>
        <taxon>Dikarya</taxon>
        <taxon>Ascomycota</taxon>
        <taxon>Pezizomycotina</taxon>
        <taxon>Sordariomycetes</taxon>
        <taxon>Sordariomycetidae</taxon>
        <taxon>Ophiostomatales</taxon>
        <taxon>Ophiostomataceae</taxon>
        <taxon>Sporothrix</taxon>
    </lineage>
</organism>
<dbReference type="GeneID" id="27664031"/>
<dbReference type="PANTHER" id="PTHR36847">
    <property type="entry name" value="AMIDOLIGASE ENZYME"/>
    <property type="match status" value="1"/>
</dbReference>
<evidence type="ECO:0000313" key="2">
    <source>
        <dbReference type="Proteomes" id="UP000033710"/>
    </source>
</evidence>